<evidence type="ECO:0000256" key="4">
    <source>
        <dbReference type="ARBA" id="ARBA00022729"/>
    </source>
</evidence>
<dbReference type="InterPro" id="IPR017853">
    <property type="entry name" value="GH"/>
</dbReference>
<dbReference type="KEGG" id="tmn:UCRPA7_2027"/>
<dbReference type="OrthoDB" id="204980at2759"/>
<dbReference type="GO" id="GO:0046872">
    <property type="term" value="F:metal ion binding"/>
    <property type="evidence" value="ECO:0007669"/>
    <property type="project" value="UniProtKB-KW"/>
</dbReference>
<keyword evidence="6" id="KW-0378">Hydrolase</keyword>
<evidence type="ECO:0000256" key="1">
    <source>
        <dbReference type="ARBA" id="ARBA00001913"/>
    </source>
</evidence>
<keyword evidence="4" id="KW-0732">Signal</keyword>
<comment type="cofactor">
    <cofactor evidence="1">
        <name>Ca(2+)</name>
        <dbReference type="ChEBI" id="CHEBI:29108"/>
    </cofactor>
</comment>
<dbReference type="GeneID" id="19322237"/>
<evidence type="ECO:0000259" key="5">
    <source>
        <dbReference type="SMART" id="SM00642"/>
    </source>
</evidence>
<dbReference type="AlphaFoldDB" id="R8BT84"/>
<dbReference type="SUPFAM" id="SSF51445">
    <property type="entry name" value="(Trans)glycosidases"/>
    <property type="match status" value="1"/>
</dbReference>
<name>R8BT84_PHAM7</name>
<dbReference type="PANTHER" id="PTHR10357">
    <property type="entry name" value="ALPHA-AMYLASE FAMILY MEMBER"/>
    <property type="match status" value="1"/>
</dbReference>
<dbReference type="SUPFAM" id="SSF51011">
    <property type="entry name" value="Glycosyl hydrolase domain"/>
    <property type="match status" value="1"/>
</dbReference>
<dbReference type="Gene3D" id="3.20.20.80">
    <property type="entry name" value="Glycosidases"/>
    <property type="match status" value="1"/>
</dbReference>
<dbReference type="SMART" id="SM00642">
    <property type="entry name" value="Aamy"/>
    <property type="match status" value="1"/>
</dbReference>
<dbReference type="RefSeq" id="XP_007912795.1">
    <property type="nucleotide sequence ID" value="XM_007914604.1"/>
</dbReference>
<dbReference type="HOGENOM" id="CLU_888987_0_0_1"/>
<comment type="similarity">
    <text evidence="2">Belongs to the glycosyl hydrolase 13 family.</text>
</comment>
<dbReference type="PANTHER" id="PTHR10357:SF215">
    <property type="entry name" value="ALPHA-AMYLASE 1"/>
    <property type="match status" value="1"/>
</dbReference>
<evidence type="ECO:0000313" key="7">
    <source>
        <dbReference type="Proteomes" id="UP000014074"/>
    </source>
</evidence>
<dbReference type="Proteomes" id="UP000014074">
    <property type="component" value="Unassembled WGS sequence"/>
</dbReference>
<keyword evidence="7" id="KW-1185">Reference proteome</keyword>
<dbReference type="Gene3D" id="2.60.40.1180">
    <property type="entry name" value="Golgi alpha-mannosidase II"/>
    <property type="match status" value="1"/>
</dbReference>
<accession>R8BT84</accession>
<dbReference type="EMBL" id="KB932919">
    <property type="protein sequence ID" value="EOO02480.1"/>
    <property type="molecule type" value="Genomic_DNA"/>
</dbReference>
<reference evidence="7" key="1">
    <citation type="journal article" date="2013" name="Genome Announc.">
        <title>Draft genome sequence of the ascomycete Phaeoacremonium aleophilum strain UCR-PA7, a causal agent of the esca disease complex in grapevines.</title>
        <authorList>
            <person name="Blanco-Ulate B."/>
            <person name="Rolshausen P."/>
            <person name="Cantu D."/>
        </authorList>
    </citation>
    <scope>NUCLEOTIDE SEQUENCE [LARGE SCALE GENOMIC DNA]</scope>
    <source>
        <strain evidence="7">UCR-PA7</strain>
    </source>
</reference>
<protein>
    <submittedName>
        <fullName evidence="6">Putative glycoside hydrolase family 13 protein</fullName>
    </submittedName>
</protein>
<organism evidence="6 7">
    <name type="scientific">Phaeoacremonium minimum (strain UCR-PA7)</name>
    <name type="common">Esca disease fungus</name>
    <name type="synonym">Togninia minima</name>
    <dbReference type="NCBI Taxonomy" id="1286976"/>
    <lineage>
        <taxon>Eukaryota</taxon>
        <taxon>Fungi</taxon>
        <taxon>Dikarya</taxon>
        <taxon>Ascomycota</taxon>
        <taxon>Pezizomycotina</taxon>
        <taxon>Sordariomycetes</taxon>
        <taxon>Sordariomycetidae</taxon>
        <taxon>Togniniales</taxon>
        <taxon>Togniniaceae</taxon>
        <taxon>Phaeoacremonium</taxon>
    </lineage>
</organism>
<dbReference type="GO" id="GO:0016787">
    <property type="term" value="F:hydrolase activity"/>
    <property type="evidence" value="ECO:0007669"/>
    <property type="project" value="UniProtKB-KW"/>
</dbReference>
<keyword evidence="3" id="KW-0479">Metal-binding</keyword>
<dbReference type="InterPro" id="IPR006047">
    <property type="entry name" value="GH13_cat_dom"/>
</dbReference>
<evidence type="ECO:0000256" key="2">
    <source>
        <dbReference type="ARBA" id="ARBA00008061"/>
    </source>
</evidence>
<proteinExistence type="inferred from homology"/>
<dbReference type="InterPro" id="IPR013780">
    <property type="entry name" value="Glyco_hydro_b"/>
</dbReference>
<dbReference type="GO" id="GO:0005975">
    <property type="term" value="P:carbohydrate metabolic process"/>
    <property type="evidence" value="ECO:0007669"/>
    <property type="project" value="InterPro"/>
</dbReference>
<evidence type="ECO:0000313" key="6">
    <source>
        <dbReference type="EMBL" id="EOO02480.1"/>
    </source>
</evidence>
<dbReference type="eggNOG" id="KOG0471">
    <property type="taxonomic scope" value="Eukaryota"/>
</dbReference>
<sequence length="313" mass="34841">MGFTACWEGSNNVALPDLRTEDQSVRNFFDPWIASLVSTYKIDGLRIDSAKHQETSFWPTFSGNSTVYMVGEVYEGDPDVFLPFLSVFPGLLNYPVWYWLQRAFESTSATMTELNTGIANIRGKTTKTIYFGSFSENHDQPRMPAWSSQSSDTALIKNAIGFMMLMDGIPIIYQGQEQKLTGGTVPANREAIWLTGFNTQSELYLWITQINKFRNAAISINSGYASSQATSWTPDSKTIALQKGPSGYQTVSVFNNIGSSGSSYSQRKSCIYDDKSAEGLLSLGQAHRLGHLPVADRRHYFEGIIYGNNFGHT</sequence>
<gene>
    <name evidence="6" type="ORF">UCRPA7_2027</name>
</gene>
<feature type="domain" description="Glycosyl hydrolase family 13 catalytic" evidence="5">
    <location>
        <begin position="1"/>
        <end position="214"/>
    </location>
</feature>
<dbReference type="Pfam" id="PF00128">
    <property type="entry name" value="Alpha-amylase"/>
    <property type="match status" value="1"/>
</dbReference>
<evidence type="ECO:0000256" key="3">
    <source>
        <dbReference type="ARBA" id="ARBA00022723"/>
    </source>
</evidence>